<comment type="similarity">
    <text evidence="1">Belongs to the peptidase C40 family.</text>
</comment>
<comment type="caution">
    <text evidence="9">The sequence shown here is derived from an EMBL/GenBank/DDBJ whole genome shotgun (WGS) entry which is preliminary data.</text>
</comment>
<evidence type="ECO:0000313" key="10">
    <source>
        <dbReference type="Proteomes" id="UP000295788"/>
    </source>
</evidence>
<feature type="domain" description="SH3b" evidence="7">
    <location>
        <begin position="106"/>
        <end position="167"/>
    </location>
</feature>
<keyword evidence="6" id="KW-0732">Signal</keyword>
<evidence type="ECO:0000256" key="2">
    <source>
        <dbReference type="ARBA" id="ARBA00022670"/>
    </source>
</evidence>
<dbReference type="PANTHER" id="PTHR47053:SF1">
    <property type="entry name" value="MUREIN DD-ENDOPEPTIDASE MEPH-RELATED"/>
    <property type="match status" value="1"/>
</dbReference>
<dbReference type="SUPFAM" id="SSF54001">
    <property type="entry name" value="Cysteine proteinases"/>
    <property type="match status" value="1"/>
</dbReference>
<dbReference type="EMBL" id="SMAB01000019">
    <property type="protein sequence ID" value="TCS79885.1"/>
    <property type="molecule type" value="Genomic_DNA"/>
</dbReference>
<organism evidence="9 10">
    <name type="scientific">Tepidibacillus fermentans</name>
    <dbReference type="NCBI Taxonomy" id="1281767"/>
    <lineage>
        <taxon>Bacteria</taxon>
        <taxon>Bacillati</taxon>
        <taxon>Bacillota</taxon>
        <taxon>Bacilli</taxon>
        <taxon>Bacillales</taxon>
        <taxon>Bacillaceae</taxon>
        <taxon>Tepidibacillus</taxon>
    </lineage>
</organism>
<evidence type="ECO:0000259" key="8">
    <source>
        <dbReference type="PROSITE" id="PS51935"/>
    </source>
</evidence>
<evidence type="ECO:0000256" key="3">
    <source>
        <dbReference type="ARBA" id="ARBA00022801"/>
    </source>
</evidence>
<keyword evidence="3 9" id="KW-0378">Hydrolase</keyword>
<name>A0A4R3KAB1_9BACI</name>
<accession>A0A4R3KAB1</accession>
<gene>
    <name evidence="9" type="ORF">EDD72_1193</name>
</gene>
<dbReference type="Gene3D" id="3.90.1720.10">
    <property type="entry name" value="endopeptidase domain like (from Nostoc punctiforme)"/>
    <property type="match status" value="1"/>
</dbReference>
<dbReference type="AlphaFoldDB" id="A0A4R3KAB1"/>
<feature type="chain" id="PRO_5020744590" evidence="6">
    <location>
        <begin position="31"/>
        <end position="364"/>
    </location>
</feature>
<keyword evidence="2" id="KW-0645">Protease</keyword>
<protein>
    <submittedName>
        <fullName evidence="9">Cell wall-associated NlpC family hydrolase</fullName>
    </submittedName>
</protein>
<dbReference type="PROSITE" id="PS51781">
    <property type="entry name" value="SH3B"/>
    <property type="match status" value="2"/>
</dbReference>
<dbReference type="PANTHER" id="PTHR47053">
    <property type="entry name" value="MUREIN DD-ENDOPEPTIDASE MEPH-RELATED"/>
    <property type="match status" value="1"/>
</dbReference>
<reference evidence="9 10" key="1">
    <citation type="submission" date="2019-03" db="EMBL/GenBank/DDBJ databases">
        <title>Genomic Encyclopedia of Type Strains, Phase IV (KMG-IV): sequencing the most valuable type-strain genomes for metagenomic binning, comparative biology and taxonomic classification.</title>
        <authorList>
            <person name="Goeker M."/>
        </authorList>
    </citation>
    <scope>NUCLEOTIDE SEQUENCE [LARGE SCALE GENOMIC DNA]</scope>
    <source>
        <strain evidence="9 10">DSM 23802</strain>
    </source>
</reference>
<feature type="region of interest" description="Disordered" evidence="5">
    <location>
        <begin position="201"/>
        <end position="222"/>
    </location>
</feature>
<evidence type="ECO:0000256" key="5">
    <source>
        <dbReference type="SAM" id="MobiDB-lite"/>
    </source>
</evidence>
<sequence length="364" mass="40320">MRLPKKKSAFILSSMLVGTLAFGGMASAQAAITTGSVNFRTAPTTNSQVVGVVPKGEQVEVINQVNNSWSKVTYEYKGKNYTGYISNRYYTLQDGWTSPTITIEQGKKAIITGSVNFRSEPSLQGTVLGKVPKGDIVNVLQEVNQYWSKVTYEHEGILHTGYISNRYFSYVDGTSSQISIGQSQQQAVPDTANPDLVQTPAVSNPTTQTPVNPSTEQTTKADWEKKADAIIQTGLKYWGTEYRLGADYDRDGSYLFDCSSFTEQIYEENGIDLLRSSRQQATQGVSVKRSEIRKGDLAFFATQGDYVNGQPRIDHVAIVKDVKPDGTIQLLHTYKKGIGVTTSTMYPNKGYWNDTFLFAKRVIQ</sequence>
<dbReference type="InterPro" id="IPR003646">
    <property type="entry name" value="SH3-like_bac-type"/>
</dbReference>
<proteinExistence type="inferred from homology"/>
<evidence type="ECO:0000259" key="7">
    <source>
        <dbReference type="PROSITE" id="PS51781"/>
    </source>
</evidence>
<keyword evidence="4" id="KW-0788">Thiol protease</keyword>
<dbReference type="GO" id="GO:0008234">
    <property type="term" value="F:cysteine-type peptidase activity"/>
    <property type="evidence" value="ECO:0007669"/>
    <property type="project" value="UniProtKB-KW"/>
</dbReference>
<dbReference type="OrthoDB" id="9813368at2"/>
<dbReference type="Pfam" id="PF00877">
    <property type="entry name" value="NLPC_P60"/>
    <property type="match status" value="1"/>
</dbReference>
<dbReference type="InterPro" id="IPR051202">
    <property type="entry name" value="Peptidase_C40"/>
</dbReference>
<feature type="domain" description="NlpC/P60" evidence="8">
    <location>
        <begin position="224"/>
        <end position="363"/>
    </location>
</feature>
<feature type="domain" description="SH3b" evidence="7">
    <location>
        <begin position="27"/>
        <end position="94"/>
    </location>
</feature>
<evidence type="ECO:0000256" key="4">
    <source>
        <dbReference type="ARBA" id="ARBA00022807"/>
    </source>
</evidence>
<evidence type="ECO:0000256" key="1">
    <source>
        <dbReference type="ARBA" id="ARBA00007074"/>
    </source>
</evidence>
<dbReference type="GO" id="GO:0006508">
    <property type="term" value="P:proteolysis"/>
    <property type="evidence" value="ECO:0007669"/>
    <property type="project" value="UniProtKB-KW"/>
</dbReference>
<keyword evidence="10" id="KW-1185">Reference proteome</keyword>
<feature type="compositionally biased region" description="Polar residues" evidence="5">
    <location>
        <begin position="201"/>
        <end position="218"/>
    </location>
</feature>
<feature type="signal peptide" evidence="6">
    <location>
        <begin position="1"/>
        <end position="30"/>
    </location>
</feature>
<dbReference type="Gene3D" id="2.30.30.40">
    <property type="entry name" value="SH3 Domains"/>
    <property type="match status" value="2"/>
</dbReference>
<dbReference type="PROSITE" id="PS51935">
    <property type="entry name" value="NLPC_P60"/>
    <property type="match status" value="1"/>
</dbReference>
<dbReference type="InterPro" id="IPR038765">
    <property type="entry name" value="Papain-like_cys_pep_sf"/>
</dbReference>
<dbReference type="Proteomes" id="UP000295788">
    <property type="component" value="Unassembled WGS sequence"/>
</dbReference>
<dbReference type="InterPro" id="IPR000064">
    <property type="entry name" value="NLP_P60_dom"/>
</dbReference>
<dbReference type="Pfam" id="PF08239">
    <property type="entry name" value="SH3_3"/>
    <property type="match status" value="2"/>
</dbReference>
<dbReference type="SMART" id="SM00287">
    <property type="entry name" value="SH3b"/>
    <property type="match status" value="2"/>
</dbReference>
<evidence type="ECO:0000256" key="6">
    <source>
        <dbReference type="SAM" id="SignalP"/>
    </source>
</evidence>
<dbReference type="RefSeq" id="WP_132769967.1">
    <property type="nucleotide sequence ID" value="NZ_SMAB01000019.1"/>
</dbReference>
<evidence type="ECO:0000313" key="9">
    <source>
        <dbReference type="EMBL" id="TCS79885.1"/>
    </source>
</evidence>